<evidence type="ECO:0000259" key="14">
    <source>
        <dbReference type="Pfam" id="PF09249"/>
    </source>
</evidence>
<dbReference type="CDD" id="cd05400">
    <property type="entry name" value="NT_2-5OAS_ClassI-CCAase"/>
    <property type="match status" value="1"/>
</dbReference>
<dbReference type="InterPro" id="IPR048833">
    <property type="entry name" value="CAA_C"/>
</dbReference>
<name>F0T7M9_METLA</name>
<dbReference type="RefSeq" id="WP_013644948.1">
    <property type="nucleotide sequence ID" value="NC_015216.1"/>
</dbReference>
<feature type="binding site" evidence="12">
    <location>
        <position position="142"/>
    </location>
    <ligand>
        <name>ATP</name>
        <dbReference type="ChEBI" id="CHEBI:30616"/>
    </ligand>
</feature>
<keyword evidence="4 12" id="KW-0479">Metal-binding</keyword>
<dbReference type="Pfam" id="PF01909">
    <property type="entry name" value="NTP_transf_2"/>
    <property type="match status" value="1"/>
</dbReference>
<dbReference type="GO" id="GO:0004810">
    <property type="term" value="F:CCA tRNA nucleotidyltransferase activity"/>
    <property type="evidence" value="ECO:0007669"/>
    <property type="project" value="UniProtKB-UniRule"/>
</dbReference>
<dbReference type="EC" id="2.7.7.72" evidence="12"/>
<keyword evidence="5 12" id="KW-0547">Nucleotide-binding</keyword>
<dbReference type="AlphaFoldDB" id="F0T7M9"/>
<feature type="domain" description="CCA-adding enzyme C-terminal" evidence="15">
    <location>
        <begin position="286"/>
        <end position="430"/>
    </location>
</feature>
<dbReference type="HOGENOM" id="CLU_044679_1_0_2"/>
<feature type="binding site" evidence="12">
    <location>
        <position position="55"/>
    </location>
    <ligand>
        <name>CTP</name>
        <dbReference type="ChEBI" id="CHEBI:37563"/>
    </ligand>
</feature>
<keyword evidence="9 12" id="KW-0694">RNA-binding</keyword>
<feature type="binding site" evidence="12">
    <location>
        <position position="64"/>
    </location>
    <ligand>
        <name>Mg(2+)</name>
        <dbReference type="ChEBI" id="CHEBI:18420"/>
    </ligand>
</feature>
<dbReference type="Gene3D" id="3.30.70.590">
    <property type="entry name" value="Poly(A) polymerase predicted RNA binding domain"/>
    <property type="match status" value="1"/>
</dbReference>
<evidence type="ECO:0000256" key="3">
    <source>
        <dbReference type="ARBA" id="ARBA00022695"/>
    </source>
</evidence>
<feature type="binding site" evidence="12">
    <location>
        <position position="162"/>
    </location>
    <ligand>
        <name>CTP</name>
        <dbReference type="ChEBI" id="CHEBI:37563"/>
    </ligand>
</feature>
<dbReference type="SUPFAM" id="SSF81301">
    <property type="entry name" value="Nucleotidyltransferase"/>
    <property type="match status" value="1"/>
</dbReference>
<evidence type="ECO:0000256" key="8">
    <source>
        <dbReference type="ARBA" id="ARBA00022842"/>
    </source>
</evidence>
<evidence type="ECO:0000256" key="2">
    <source>
        <dbReference type="ARBA" id="ARBA00022694"/>
    </source>
</evidence>
<feature type="domain" description="tRNA nucleotidyltransferase substrate binding" evidence="14">
    <location>
        <begin position="156"/>
        <end position="268"/>
    </location>
</feature>
<dbReference type="InterPro" id="IPR011068">
    <property type="entry name" value="NuclTrfase_I-like_C"/>
</dbReference>
<dbReference type="InterPro" id="IPR042090">
    <property type="entry name" value="CCA_tRNA_nucleotrans_2"/>
</dbReference>
<evidence type="ECO:0000313" key="17">
    <source>
        <dbReference type="Proteomes" id="UP000007490"/>
    </source>
</evidence>
<comment type="function">
    <text evidence="12">Catalyzes the addition and repair of the essential 3'-terminal CCA sequence in tRNAs without using a nucleic acid template. Adds these three nucleotides in the order of C, C, and A to the tRNA nucleotide-73, using CTP and ATP as substrates and producing inorganic pyrophosphate. tRNA 3'-terminal CCA addition is required both for tRNA processing and repair. Also involved in tRNA surveillance by mediating tandem CCA addition to generate a CCACCA at the 3' terminus of unstable tRNAs. While stable tRNAs receive only 3'-terminal CCA, unstable tRNAs are marked with CCACCA and rapidly degraded.</text>
</comment>
<feature type="binding site" evidence="12">
    <location>
        <position position="171"/>
    </location>
    <ligand>
        <name>ATP</name>
        <dbReference type="ChEBI" id="CHEBI:30616"/>
    </ligand>
</feature>
<dbReference type="PANTHER" id="PTHR39643:SF1">
    <property type="entry name" value="CCA-ADDING ENZYME"/>
    <property type="match status" value="1"/>
</dbReference>
<dbReference type="GO" id="GO:0000049">
    <property type="term" value="F:tRNA binding"/>
    <property type="evidence" value="ECO:0007669"/>
    <property type="project" value="UniProtKB-UniRule"/>
</dbReference>
<feature type="domain" description="Polymerase nucleotidyl transferase" evidence="13">
    <location>
        <begin position="38"/>
        <end position="140"/>
    </location>
</feature>
<dbReference type="HAMAP" id="MF_01264">
    <property type="entry name" value="CCA_arch"/>
    <property type="match status" value="1"/>
</dbReference>
<proteinExistence type="inferred from homology"/>
<evidence type="ECO:0000256" key="6">
    <source>
        <dbReference type="ARBA" id="ARBA00022800"/>
    </source>
</evidence>
<dbReference type="eggNOG" id="arCOG04249">
    <property type="taxonomic scope" value="Archaea"/>
</dbReference>
<sequence length="461" mass="52759">MSELDYDTILKGIKPSKQEHEEVMKLSGDLVNVINDTASELGVEVEAALVGSVSKGTWLSGNADIDILMKFPLDTSTKLLKKYGLEIGHETIKKMEGAAEERYASHPYVTGYINDYYIDFVPCYDIKSYKELKSAVDRTLLHTKYIQANLTPKQEDEVVLLKKFMESVGTYGSEFKVGGFSGYLCELMILEYGSFKETIQNAALNWKYGHTIDLMNYQTGGNFKDPLVAVDPVDPNRNVAAALTLQKMSEFVVAAVNFHQEPNESYFKQKTHEMDEEILKELFNNRKTKTVLITFKPPNIPADAVYPQIKKTEHSIVRMVESEGFEVFGSASWTDEINEAVMLIEFEVWELPVLKKHLGPKIWIREHQKRFLDKYPDNAWIEEDRWVVGVPREYTQVLTLLSDLMSGKKSGYLQFGKHLKNRIMADHQILDVKNILDSQSNTSGFIKFLYEYLHPGDKIFR</sequence>
<dbReference type="Gene3D" id="1.10.1410.30">
    <property type="entry name" value="CCA tRNA nucleotidyltransferase, domain 2"/>
    <property type="match status" value="1"/>
</dbReference>
<evidence type="ECO:0000256" key="11">
    <source>
        <dbReference type="ARBA" id="ARBA00048696"/>
    </source>
</evidence>
<dbReference type="PANTHER" id="PTHR39643">
    <property type="entry name" value="CCA-ADDING ENZYME"/>
    <property type="match status" value="1"/>
</dbReference>
<reference evidence="16 17" key="2">
    <citation type="journal article" date="2014" name="Int. J. Syst. Evol. Microbiol.">
        <title>Methanobacterium paludis sp. nov. and a novel strain of Methanobacterium lacus isolated from northern peatlands.</title>
        <authorList>
            <person name="Cadillo-Quiroz H."/>
            <person name="Brauer S.L."/>
            <person name="Goodson N."/>
            <person name="Yavitt J.B."/>
            <person name="Zinder S.H."/>
        </authorList>
    </citation>
    <scope>NUCLEOTIDE SEQUENCE [LARGE SCALE GENOMIC DNA]</scope>
    <source>
        <strain evidence="16 17">AL-21</strain>
    </source>
</reference>
<gene>
    <name evidence="12" type="primary">cca</name>
    <name evidence="16" type="ordered locus">Metbo_1357</name>
</gene>
<dbReference type="Gene3D" id="3.30.460.10">
    <property type="entry name" value="Beta Polymerase, domain 2"/>
    <property type="match status" value="1"/>
</dbReference>
<evidence type="ECO:0000256" key="9">
    <source>
        <dbReference type="ARBA" id="ARBA00022884"/>
    </source>
</evidence>
<feature type="binding site" evidence="12">
    <location>
        <position position="171"/>
    </location>
    <ligand>
        <name>CTP</name>
        <dbReference type="ChEBI" id="CHEBI:37563"/>
    </ligand>
</feature>
<keyword evidence="2 12" id="KW-0819">tRNA processing</keyword>
<dbReference type="GO" id="GO:0005524">
    <property type="term" value="F:ATP binding"/>
    <property type="evidence" value="ECO:0007669"/>
    <property type="project" value="UniProtKB-UniRule"/>
</dbReference>
<keyword evidence="1 12" id="KW-0808">Transferase</keyword>
<keyword evidence="8 12" id="KW-0460">Magnesium</keyword>
<feature type="binding site" evidence="12">
    <location>
        <position position="55"/>
    </location>
    <ligand>
        <name>ATP</name>
        <dbReference type="ChEBI" id="CHEBI:30616"/>
    </ligand>
</feature>
<feature type="binding site" evidence="12">
    <location>
        <position position="52"/>
    </location>
    <ligand>
        <name>CTP</name>
        <dbReference type="ChEBI" id="CHEBI:37563"/>
    </ligand>
</feature>
<dbReference type="EMBL" id="CP002551">
    <property type="protein sequence ID" value="ADZ09597.1"/>
    <property type="molecule type" value="Genomic_DNA"/>
</dbReference>
<keyword evidence="17" id="KW-1185">Reference proteome</keyword>
<keyword evidence="6 12" id="KW-0692">RNA repair</keyword>
<dbReference type="InterPro" id="IPR015329">
    <property type="entry name" value="tRNA_NucTransf2"/>
</dbReference>
<dbReference type="InterPro" id="IPR043519">
    <property type="entry name" value="NT_sf"/>
</dbReference>
<feature type="binding site" evidence="12">
    <location>
        <position position="66"/>
    </location>
    <ligand>
        <name>Mg(2+)</name>
        <dbReference type="ChEBI" id="CHEBI:18420"/>
    </ligand>
</feature>
<keyword evidence="3 12" id="KW-0548">Nucleotidyltransferase</keyword>
<evidence type="ECO:0000256" key="4">
    <source>
        <dbReference type="ARBA" id="ARBA00022723"/>
    </source>
</evidence>
<accession>F0T7M9</accession>
<feature type="binding site" evidence="12">
    <location>
        <position position="162"/>
    </location>
    <ligand>
        <name>ATP</name>
        <dbReference type="ChEBI" id="CHEBI:30616"/>
    </ligand>
</feature>
<reference evidence="17" key="1">
    <citation type="submission" date="2011-02" db="EMBL/GenBank/DDBJ databases">
        <title>Complete sequence of Methanobacterium sp. AL-21.</title>
        <authorList>
            <consortium name="US DOE Joint Genome Institute"/>
            <person name="Lucas S."/>
            <person name="Copeland A."/>
            <person name="Lapidus A."/>
            <person name="Cheng J.-F."/>
            <person name="Goodwin L."/>
            <person name="Pitluck S."/>
            <person name="Chertkov O."/>
            <person name="Detter J.C."/>
            <person name="Han C."/>
            <person name="Tapia R."/>
            <person name="Land M."/>
            <person name="Hauser L."/>
            <person name="Kyrpides N."/>
            <person name="Ivanova N."/>
            <person name="Mikhailova N."/>
            <person name="Pagani I."/>
            <person name="Cadillo-Quiroz H."/>
            <person name="Imachi H."/>
            <person name="Zinder S."/>
            <person name="Liu W."/>
            <person name="Woyke T."/>
        </authorList>
    </citation>
    <scope>NUCLEOTIDE SEQUENCE [LARGE SCALE GENOMIC DNA]</scope>
    <source>
        <strain evidence="17">AL-21</strain>
    </source>
</reference>
<dbReference type="GO" id="GO:0160016">
    <property type="term" value="F:CCACCA tRNA nucleotidyltransferase activity"/>
    <property type="evidence" value="ECO:0007669"/>
    <property type="project" value="RHEA"/>
</dbReference>
<feature type="binding site" evidence="12">
    <location>
        <position position="119"/>
    </location>
    <ligand>
        <name>Mg(2+)</name>
        <dbReference type="ChEBI" id="CHEBI:18420"/>
    </ligand>
</feature>
<protein>
    <recommendedName>
        <fullName evidence="12">CCA-adding enzyme</fullName>
        <ecNumber evidence="12">2.7.7.72</ecNumber>
    </recommendedName>
    <alternativeName>
        <fullName evidence="12">CCA tRNA nucleotidyltransferase</fullName>
    </alternativeName>
    <alternativeName>
        <fullName evidence="12">tRNA CCA-pyrophosphorylase</fullName>
    </alternativeName>
    <alternativeName>
        <fullName evidence="12">tRNA adenylyl-/cytidylyl- transferase</fullName>
    </alternativeName>
    <alternativeName>
        <fullName evidence="12">tRNA nucleotidyltransferase</fullName>
    </alternativeName>
    <alternativeName>
        <fullName evidence="12">tRNA-NT</fullName>
    </alternativeName>
</protein>
<dbReference type="GeneID" id="10277808"/>
<comment type="miscellaneous">
    <text evidence="12">A single active site specifically recognizes both ATP and CTP and is responsible for their addition.</text>
</comment>
<comment type="catalytic activity">
    <reaction evidence="12">
        <text>a tRNA precursor + 2 CTP + ATP = a tRNA with a 3' CCA end + 3 diphosphate</text>
        <dbReference type="Rhea" id="RHEA:14433"/>
        <dbReference type="Rhea" id="RHEA-COMP:10465"/>
        <dbReference type="Rhea" id="RHEA-COMP:10468"/>
        <dbReference type="ChEBI" id="CHEBI:30616"/>
        <dbReference type="ChEBI" id="CHEBI:33019"/>
        <dbReference type="ChEBI" id="CHEBI:37563"/>
        <dbReference type="ChEBI" id="CHEBI:74896"/>
        <dbReference type="ChEBI" id="CHEBI:83071"/>
        <dbReference type="EC" id="2.7.7.72"/>
    </reaction>
</comment>
<dbReference type="Proteomes" id="UP000007490">
    <property type="component" value="Chromosome"/>
</dbReference>
<dbReference type="OrthoDB" id="7378at2157"/>
<evidence type="ECO:0000259" key="15">
    <source>
        <dbReference type="Pfam" id="PF21133"/>
    </source>
</evidence>
<dbReference type="InterPro" id="IPR006116">
    <property type="entry name" value="NT_2-5OAS_ClassI-CCAase"/>
</dbReference>
<dbReference type="GO" id="GO:0001680">
    <property type="term" value="P:tRNA 3'-terminal CCA addition"/>
    <property type="evidence" value="ECO:0007669"/>
    <property type="project" value="UniProtKB-UniRule"/>
</dbReference>
<dbReference type="Pfam" id="PF21133">
    <property type="entry name" value="CAA_C"/>
    <property type="match status" value="1"/>
</dbReference>
<dbReference type="GO" id="GO:0000287">
    <property type="term" value="F:magnesium ion binding"/>
    <property type="evidence" value="ECO:0007669"/>
    <property type="project" value="UniProtKB-UniRule"/>
</dbReference>
<feature type="binding site" evidence="12">
    <location>
        <position position="52"/>
    </location>
    <ligand>
        <name>ATP</name>
        <dbReference type="ChEBI" id="CHEBI:30616"/>
    </ligand>
</feature>
<comment type="catalytic activity">
    <reaction evidence="11">
        <text>L-tyrosyl-[protein] + ATP = O-(5'-adenylyl)-L-tyrosyl-[protein] + diphosphate</text>
        <dbReference type="Rhea" id="RHEA:54288"/>
        <dbReference type="Rhea" id="RHEA-COMP:10136"/>
        <dbReference type="Rhea" id="RHEA-COMP:13846"/>
        <dbReference type="ChEBI" id="CHEBI:30616"/>
        <dbReference type="ChEBI" id="CHEBI:33019"/>
        <dbReference type="ChEBI" id="CHEBI:46858"/>
        <dbReference type="ChEBI" id="CHEBI:83624"/>
        <dbReference type="EC" id="2.7.7.108"/>
    </reaction>
</comment>
<dbReference type="Pfam" id="PF09249">
    <property type="entry name" value="tRNA_NucTransf2"/>
    <property type="match status" value="1"/>
</dbReference>
<comment type="subunit">
    <text evidence="12">Homodimer.</text>
</comment>
<dbReference type="PIRSF" id="PIRSF005335">
    <property type="entry name" value="CCA_arch"/>
    <property type="match status" value="1"/>
</dbReference>
<evidence type="ECO:0000256" key="7">
    <source>
        <dbReference type="ARBA" id="ARBA00022840"/>
    </source>
</evidence>
<keyword evidence="7 12" id="KW-0067">ATP-binding</keyword>
<evidence type="ECO:0000256" key="10">
    <source>
        <dbReference type="ARBA" id="ARBA00047518"/>
    </source>
</evidence>
<dbReference type="InterPro" id="IPR002934">
    <property type="entry name" value="Polymerase_NTP_transf_dom"/>
</dbReference>
<dbReference type="SUPFAM" id="SSF55003">
    <property type="entry name" value="PAP/Archaeal CCA-adding enzyme, C-terminal domain"/>
    <property type="match status" value="1"/>
</dbReference>
<evidence type="ECO:0000256" key="5">
    <source>
        <dbReference type="ARBA" id="ARBA00022741"/>
    </source>
</evidence>
<dbReference type="GO" id="GO:0070733">
    <property type="term" value="F:AMPylase activity"/>
    <property type="evidence" value="ECO:0007669"/>
    <property type="project" value="UniProtKB-EC"/>
</dbReference>
<evidence type="ECO:0000313" key="16">
    <source>
        <dbReference type="EMBL" id="ADZ09597.1"/>
    </source>
</evidence>
<dbReference type="SUPFAM" id="SSF81631">
    <property type="entry name" value="PAP/OAS1 substrate-binding domain"/>
    <property type="match status" value="1"/>
</dbReference>
<dbReference type="Gene3D" id="3.30.70.1550">
    <property type="entry name" value="Archaeal tRNA CCA-adding enzyme catalytic domain"/>
    <property type="match status" value="1"/>
</dbReference>
<feature type="binding site" evidence="12">
    <location>
        <position position="142"/>
    </location>
    <ligand>
        <name>CTP</name>
        <dbReference type="ChEBI" id="CHEBI:37563"/>
    </ligand>
</feature>
<dbReference type="NCBIfam" id="TIGR03671">
    <property type="entry name" value="cca_archaeal"/>
    <property type="match status" value="1"/>
</dbReference>
<comment type="similarity">
    <text evidence="12">Belongs to the tRNA nucleotidyltransferase/poly(A) polymerase family. Archaeal CCA-adding enzyme subfamily.</text>
</comment>
<dbReference type="KEGG" id="mel:Metbo_1357"/>
<dbReference type="STRING" id="877455.Metbo_1357"/>
<evidence type="ECO:0000256" key="12">
    <source>
        <dbReference type="HAMAP-Rule" id="MF_01264"/>
    </source>
</evidence>
<evidence type="ECO:0000259" key="13">
    <source>
        <dbReference type="Pfam" id="PF01909"/>
    </source>
</evidence>
<dbReference type="InterPro" id="IPR008229">
    <property type="entry name" value="CCA-adding_arc"/>
</dbReference>
<comment type="cofactor">
    <cofactor evidence="12">
        <name>Mg(2+)</name>
        <dbReference type="ChEBI" id="CHEBI:18420"/>
    </cofactor>
</comment>
<organism evidence="16 17">
    <name type="scientific">Methanobacterium lacus (strain AL-21)</name>
    <dbReference type="NCBI Taxonomy" id="877455"/>
    <lineage>
        <taxon>Archaea</taxon>
        <taxon>Methanobacteriati</taxon>
        <taxon>Methanobacteriota</taxon>
        <taxon>Methanomada group</taxon>
        <taxon>Methanobacteria</taxon>
        <taxon>Methanobacteriales</taxon>
        <taxon>Methanobacteriaceae</taxon>
        <taxon>Methanobacterium</taxon>
    </lineage>
</organism>
<comment type="catalytic activity">
    <reaction evidence="10">
        <text>O-(5'-adenylyl)-L-tyrosyl-[protein] + ATP = O-[5'-(adenylyl-(5'-&gt;3')-adenylyl)]-L-tyrosyl-[protein] + diphosphate</text>
        <dbReference type="Rhea" id="RHEA:66528"/>
        <dbReference type="Rhea" id="RHEA-COMP:13846"/>
        <dbReference type="Rhea" id="RHEA-COMP:17046"/>
        <dbReference type="ChEBI" id="CHEBI:30616"/>
        <dbReference type="ChEBI" id="CHEBI:33019"/>
        <dbReference type="ChEBI" id="CHEBI:83624"/>
        <dbReference type="ChEBI" id="CHEBI:167160"/>
    </reaction>
</comment>
<dbReference type="GO" id="GO:0042245">
    <property type="term" value="P:RNA repair"/>
    <property type="evidence" value="ECO:0007669"/>
    <property type="project" value="UniProtKB-KW"/>
</dbReference>
<comment type="catalytic activity">
    <reaction evidence="12">
        <text>a tRNA with a 3' CCA end + 2 CTP + ATP = a tRNA with a 3' CCACCA end + 3 diphosphate</text>
        <dbReference type="Rhea" id="RHEA:76235"/>
        <dbReference type="Rhea" id="RHEA-COMP:10468"/>
        <dbReference type="Rhea" id="RHEA-COMP:18655"/>
        <dbReference type="ChEBI" id="CHEBI:30616"/>
        <dbReference type="ChEBI" id="CHEBI:33019"/>
        <dbReference type="ChEBI" id="CHEBI:37563"/>
        <dbReference type="ChEBI" id="CHEBI:83071"/>
        <dbReference type="ChEBI" id="CHEBI:195187"/>
    </reaction>
</comment>
<evidence type="ECO:0000256" key="1">
    <source>
        <dbReference type="ARBA" id="ARBA00022679"/>
    </source>
</evidence>